<dbReference type="InterPro" id="IPR000719">
    <property type="entry name" value="Prot_kinase_dom"/>
</dbReference>
<dbReference type="SUPFAM" id="SSF56112">
    <property type="entry name" value="Protein kinase-like (PK-like)"/>
    <property type="match status" value="1"/>
</dbReference>
<keyword evidence="1" id="KW-0808">Transferase</keyword>
<feature type="region of interest" description="Disordered" evidence="5">
    <location>
        <begin position="310"/>
        <end position="391"/>
    </location>
</feature>
<feature type="compositionally biased region" description="Polar residues" evidence="5">
    <location>
        <begin position="346"/>
        <end position="366"/>
    </location>
</feature>
<feature type="compositionally biased region" description="Low complexity" evidence="5">
    <location>
        <begin position="312"/>
        <end position="323"/>
    </location>
</feature>
<reference evidence="7 8" key="1">
    <citation type="submission" date="2022-11" db="EMBL/GenBank/DDBJ databases">
        <title>Minimal conservation of predation-associated metabolite biosynthetic gene clusters underscores biosynthetic potential of Myxococcota including descriptions for ten novel species: Archangium lansinium sp. nov., Myxococcus landrumus sp. nov., Nannocystis bai.</title>
        <authorList>
            <person name="Ahearne A."/>
            <person name="Stevens C."/>
            <person name="Dowd S."/>
        </authorList>
    </citation>
    <scope>NUCLEOTIDE SEQUENCE [LARGE SCALE GENOMIC DNA]</scope>
    <source>
        <strain evidence="7 8">RJM3</strain>
    </source>
</reference>
<dbReference type="Gene3D" id="3.30.200.20">
    <property type="entry name" value="Phosphorylase Kinase, domain 1"/>
    <property type="match status" value="1"/>
</dbReference>
<dbReference type="Gene3D" id="1.10.510.10">
    <property type="entry name" value="Transferase(Phosphotransferase) domain 1"/>
    <property type="match status" value="1"/>
</dbReference>
<dbReference type="SMART" id="SM00220">
    <property type="entry name" value="S_TKc"/>
    <property type="match status" value="1"/>
</dbReference>
<feature type="compositionally biased region" description="Basic and acidic residues" evidence="5">
    <location>
        <begin position="324"/>
        <end position="336"/>
    </location>
</feature>
<dbReference type="InterPro" id="IPR008271">
    <property type="entry name" value="Ser/Thr_kinase_AS"/>
</dbReference>
<evidence type="ECO:0000313" key="7">
    <source>
        <dbReference type="EMBL" id="MDC0746749.1"/>
    </source>
</evidence>
<accession>A0ABT5EY29</accession>
<dbReference type="Proteomes" id="UP001221411">
    <property type="component" value="Unassembled WGS sequence"/>
</dbReference>
<keyword evidence="2" id="KW-0547">Nucleotide-binding</keyword>
<dbReference type="PROSITE" id="PS00108">
    <property type="entry name" value="PROTEIN_KINASE_ST"/>
    <property type="match status" value="1"/>
</dbReference>
<dbReference type="RefSeq" id="WP_271925123.1">
    <property type="nucleotide sequence ID" value="NZ_JAQNDO010000001.1"/>
</dbReference>
<protein>
    <submittedName>
        <fullName evidence="7">Serine/threonine-protein kinase</fullName>
    </submittedName>
</protein>
<dbReference type="Pfam" id="PF00069">
    <property type="entry name" value="Pkinase"/>
    <property type="match status" value="1"/>
</dbReference>
<dbReference type="PANTHER" id="PTHR43289:SF6">
    <property type="entry name" value="SERINE_THREONINE-PROTEIN KINASE NEKL-3"/>
    <property type="match status" value="1"/>
</dbReference>
<evidence type="ECO:0000256" key="2">
    <source>
        <dbReference type="ARBA" id="ARBA00022741"/>
    </source>
</evidence>
<dbReference type="CDD" id="cd14014">
    <property type="entry name" value="STKc_PknB_like"/>
    <property type="match status" value="1"/>
</dbReference>
<feature type="domain" description="Protein kinase" evidence="6">
    <location>
        <begin position="15"/>
        <end position="291"/>
    </location>
</feature>
<evidence type="ECO:0000256" key="1">
    <source>
        <dbReference type="ARBA" id="ARBA00022679"/>
    </source>
</evidence>
<keyword evidence="8" id="KW-1185">Reference proteome</keyword>
<evidence type="ECO:0000256" key="4">
    <source>
        <dbReference type="ARBA" id="ARBA00022840"/>
    </source>
</evidence>
<comment type="caution">
    <text evidence="7">The sequence shown here is derived from an EMBL/GenBank/DDBJ whole genome shotgun (WGS) entry which is preliminary data.</text>
</comment>
<evidence type="ECO:0000259" key="6">
    <source>
        <dbReference type="PROSITE" id="PS50011"/>
    </source>
</evidence>
<dbReference type="InterPro" id="IPR011009">
    <property type="entry name" value="Kinase-like_dom_sf"/>
</dbReference>
<evidence type="ECO:0000256" key="5">
    <source>
        <dbReference type="SAM" id="MobiDB-lite"/>
    </source>
</evidence>
<keyword evidence="4" id="KW-0067">ATP-binding</keyword>
<gene>
    <name evidence="7" type="ORF">POL67_35805</name>
</gene>
<dbReference type="GO" id="GO:0016301">
    <property type="term" value="F:kinase activity"/>
    <property type="evidence" value="ECO:0007669"/>
    <property type="project" value="UniProtKB-KW"/>
</dbReference>
<proteinExistence type="predicted"/>
<evidence type="ECO:0000256" key="3">
    <source>
        <dbReference type="ARBA" id="ARBA00022777"/>
    </source>
</evidence>
<organism evidence="7 8">
    <name type="scientific">Polyangium mundeleinium</name>
    <dbReference type="NCBI Taxonomy" id="2995306"/>
    <lineage>
        <taxon>Bacteria</taxon>
        <taxon>Pseudomonadati</taxon>
        <taxon>Myxococcota</taxon>
        <taxon>Polyangia</taxon>
        <taxon>Polyangiales</taxon>
        <taxon>Polyangiaceae</taxon>
        <taxon>Polyangium</taxon>
    </lineage>
</organism>
<dbReference type="PROSITE" id="PS50011">
    <property type="entry name" value="PROTEIN_KINASE_DOM"/>
    <property type="match status" value="1"/>
</dbReference>
<keyword evidence="3 7" id="KW-0418">Kinase</keyword>
<sequence length="1084" mass="115680">MSVEGGEGAIFAGRYRLIRRLAAGAMGAVYEARHLGTDRRWALKVMLSHIIERPELRRRFALEARVTAHIESPFLVEVFDAGVDEATGVPFLVMELLRGEELGRCLRRVGRFSPEETLACLHQTALALDKTHGAGIVHRDLKPANLFLSVREDGERRIKILDFGVAKIVAEGSAGGGATQTVGTPLYMAPEQFRGHRVSAATDIYALGMMAYTFLVGEAYWADERLEEDNLVAFALCAAYGPVEPARARASRKGVLLPMGFDAWFAKTTAVEPDRRFATATAAVRALGDALGMADITTFALPSPALGVEPSAAEAETVAATEEAGGREDGAERAGAEESAWGETEPASQEDATAGDSTSESDSSVATREGGSAIPVERALPTPTPPAPGRPRAWGVRGLAIAGGLLLAIGGAWFVQRDASSPPVPSPSVVSPLQSTSSVLACPVFEASGIDEPSGWMGAAAASLFCDRARVLLGGSATRTLLPAELLALPGQPVDRFPEDPYAAPEARAKSIEAARRRAAAYAEGQVVRENAGFRITVTLRRPDGGDIDHAIGTGRSLYEATRDAMNPLAERGSLPVATALDPTMADFSRARDVSSALALFDLAAAMSNNAGGLPDECSHVAARSADLAELGPAERRHCAYTLGLPMPEVRLSQRNNPASPGELAARARVEHVARRVDDPATIAELERLFAREATPLGRSTLATTLSCLLQSPDPKRAAELSLLAVQAEPKNPIGEGCAPWLQLLAVTYGASSAAPTLRAMQAWVPWNSYGWLFQAKLPGDKDRALVYARRAYTLSPLDTSVAHTLADKLLASGAREEARGIALALATGGHAVHFVESNLLLVRIEASEARFGAALARAKRAMLPAADYAGWLRVQRFEIAWRALQIAHVLGRAQEIADLVVERFLDPEPPPLDGAYVDVPLRLPAVCAYASPAVSRRCFTRFRELRQRLSFSALPDADAFTEGAERYAKGDFAGAARAFRPLLRTPGPFVEVLAEPMIETFEHTGESELVARVEAAMADRSGELNGASLALVRAARRAAKRGEKEQARALAHRVLDAWSVADETVPAVAEMRRLVQEGRGGAR</sequence>
<name>A0ABT5EY29_9BACT</name>
<dbReference type="EMBL" id="JAQNDO010000001">
    <property type="protein sequence ID" value="MDC0746749.1"/>
    <property type="molecule type" value="Genomic_DNA"/>
</dbReference>
<dbReference type="PANTHER" id="PTHR43289">
    <property type="entry name" value="MITOGEN-ACTIVATED PROTEIN KINASE KINASE KINASE 20-RELATED"/>
    <property type="match status" value="1"/>
</dbReference>
<evidence type="ECO:0000313" key="8">
    <source>
        <dbReference type="Proteomes" id="UP001221411"/>
    </source>
</evidence>